<organism evidence="8 9">
    <name type="scientific">Silvimonas terrae</name>
    <dbReference type="NCBI Taxonomy" id="300266"/>
    <lineage>
        <taxon>Bacteria</taxon>
        <taxon>Pseudomonadati</taxon>
        <taxon>Pseudomonadota</taxon>
        <taxon>Betaproteobacteria</taxon>
        <taxon>Neisseriales</taxon>
        <taxon>Chitinibacteraceae</taxon>
        <taxon>Silvimonas</taxon>
    </lineage>
</organism>
<feature type="transmembrane region" description="Helical" evidence="6">
    <location>
        <begin position="34"/>
        <end position="52"/>
    </location>
</feature>
<dbReference type="PANTHER" id="PTHR38459:SF1">
    <property type="entry name" value="PROPHAGE BACTOPRENOL-LINKED GLUCOSE TRANSLOCASE HOMOLOG"/>
    <property type="match status" value="1"/>
</dbReference>
<dbReference type="InterPro" id="IPR051401">
    <property type="entry name" value="GtrA_CellWall_Glycosyl"/>
</dbReference>
<keyword evidence="5 6" id="KW-0472">Membrane</keyword>
<evidence type="ECO:0000256" key="3">
    <source>
        <dbReference type="ARBA" id="ARBA00022692"/>
    </source>
</evidence>
<keyword evidence="9" id="KW-1185">Reference proteome</keyword>
<protein>
    <submittedName>
        <fullName evidence="8">Putative flippase GtrA</fullName>
    </submittedName>
</protein>
<feature type="transmembrane region" description="Helical" evidence="6">
    <location>
        <begin position="73"/>
        <end position="95"/>
    </location>
</feature>
<reference evidence="8 9" key="1">
    <citation type="submission" date="2020-08" db="EMBL/GenBank/DDBJ databases">
        <title>Genomic Encyclopedia of Type Strains, Phase IV (KMG-IV): sequencing the most valuable type-strain genomes for metagenomic binning, comparative biology and taxonomic classification.</title>
        <authorList>
            <person name="Goeker M."/>
        </authorList>
    </citation>
    <scope>NUCLEOTIDE SEQUENCE [LARGE SCALE GENOMIC DNA]</scope>
    <source>
        <strain evidence="8 9">DSM 18233</strain>
    </source>
</reference>
<dbReference type="GO" id="GO:0005886">
    <property type="term" value="C:plasma membrane"/>
    <property type="evidence" value="ECO:0007669"/>
    <property type="project" value="TreeGrafter"/>
</dbReference>
<name>A0A840RJ17_9NEIS</name>
<keyword evidence="3 6" id="KW-0812">Transmembrane</keyword>
<dbReference type="Pfam" id="PF04138">
    <property type="entry name" value="GtrA_DPMS_TM"/>
    <property type="match status" value="1"/>
</dbReference>
<evidence type="ECO:0000256" key="1">
    <source>
        <dbReference type="ARBA" id="ARBA00004141"/>
    </source>
</evidence>
<evidence type="ECO:0000256" key="2">
    <source>
        <dbReference type="ARBA" id="ARBA00009399"/>
    </source>
</evidence>
<proteinExistence type="inferred from homology"/>
<dbReference type="Proteomes" id="UP000543030">
    <property type="component" value="Unassembled WGS sequence"/>
</dbReference>
<keyword evidence="4 6" id="KW-1133">Transmembrane helix</keyword>
<sequence>MFERQIVRYVIVAVLAYLIDFGGFFVLLHAGLPLVWANVAVKIAAAIFGFFVHRKFTYRIKGYGGAWAHAAKYFGIAFIYTPASTMVLLIMTQFISNVAIAKFGADVLLFLITYFITSKFVFLRN</sequence>
<comment type="similarity">
    <text evidence="2">Belongs to the GtrA family.</text>
</comment>
<evidence type="ECO:0000259" key="7">
    <source>
        <dbReference type="Pfam" id="PF04138"/>
    </source>
</evidence>
<evidence type="ECO:0000256" key="5">
    <source>
        <dbReference type="ARBA" id="ARBA00023136"/>
    </source>
</evidence>
<dbReference type="EMBL" id="JACHHN010000006">
    <property type="protein sequence ID" value="MBB5192470.1"/>
    <property type="molecule type" value="Genomic_DNA"/>
</dbReference>
<evidence type="ECO:0000256" key="4">
    <source>
        <dbReference type="ARBA" id="ARBA00022989"/>
    </source>
</evidence>
<gene>
    <name evidence="8" type="ORF">HNQ50_003211</name>
</gene>
<evidence type="ECO:0000313" key="8">
    <source>
        <dbReference type="EMBL" id="MBB5192470.1"/>
    </source>
</evidence>
<dbReference type="GO" id="GO:0000271">
    <property type="term" value="P:polysaccharide biosynthetic process"/>
    <property type="evidence" value="ECO:0007669"/>
    <property type="project" value="InterPro"/>
</dbReference>
<accession>A0A840RJ17</accession>
<dbReference type="PANTHER" id="PTHR38459">
    <property type="entry name" value="PROPHAGE BACTOPRENOL-LINKED GLUCOSE TRANSLOCASE HOMOLOG"/>
    <property type="match status" value="1"/>
</dbReference>
<evidence type="ECO:0000256" key="6">
    <source>
        <dbReference type="SAM" id="Phobius"/>
    </source>
</evidence>
<dbReference type="RefSeq" id="WP_184102133.1">
    <property type="nucleotide sequence ID" value="NZ_JACHHN010000006.1"/>
</dbReference>
<comment type="caution">
    <text evidence="8">The sequence shown here is derived from an EMBL/GenBank/DDBJ whole genome shotgun (WGS) entry which is preliminary data.</text>
</comment>
<dbReference type="InterPro" id="IPR007267">
    <property type="entry name" value="GtrA_DPMS_TM"/>
</dbReference>
<feature type="transmembrane region" description="Helical" evidence="6">
    <location>
        <begin position="7"/>
        <end position="28"/>
    </location>
</feature>
<evidence type="ECO:0000313" key="9">
    <source>
        <dbReference type="Proteomes" id="UP000543030"/>
    </source>
</evidence>
<feature type="transmembrane region" description="Helical" evidence="6">
    <location>
        <begin position="107"/>
        <end position="123"/>
    </location>
</feature>
<feature type="domain" description="GtrA/DPMS transmembrane" evidence="7">
    <location>
        <begin position="8"/>
        <end position="122"/>
    </location>
</feature>
<comment type="subcellular location">
    <subcellularLocation>
        <location evidence="1">Membrane</location>
        <topology evidence="1">Multi-pass membrane protein</topology>
    </subcellularLocation>
</comment>
<dbReference type="AlphaFoldDB" id="A0A840RJ17"/>